<protein>
    <submittedName>
        <fullName evidence="1">14746_t:CDS:1</fullName>
    </submittedName>
</protein>
<evidence type="ECO:0000313" key="1">
    <source>
        <dbReference type="EMBL" id="CAG8707837.1"/>
    </source>
</evidence>
<comment type="caution">
    <text evidence="1">The sequence shown here is derived from an EMBL/GenBank/DDBJ whole genome shotgun (WGS) entry which is preliminary data.</text>
</comment>
<accession>A0ACA9PI31</accession>
<name>A0ACA9PI31_9GLOM</name>
<proteinExistence type="predicted"/>
<dbReference type="Proteomes" id="UP000789525">
    <property type="component" value="Unassembled WGS sequence"/>
</dbReference>
<feature type="non-terminal residue" evidence="1">
    <location>
        <position position="76"/>
    </location>
</feature>
<evidence type="ECO:0000313" key="2">
    <source>
        <dbReference type="Proteomes" id="UP000789525"/>
    </source>
</evidence>
<keyword evidence="2" id="KW-1185">Reference proteome</keyword>
<gene>
    <name evidence="1" type="ORF">ACOLOM_LOCUS10529</name>
</gene>
<dbReference type="EMBL" id="CAJVPT010034404">
    <property type="protein sequence ID" value="CAG8707837.1"/>
    <property type="molecule type" value="Genomic_DNA"/>
</dbReference>
<feature type="non-terminal residue" evidence="1">
    <location>
        <position position="1"/>
    </location>
</feature>
<sequence>STDEGYVPTRNKPATMLIPNAADVRVRPISLVSDRGALERWFVPVPVLDCVAGSEMRTPGIGSEAALQADTKAAKE</sequence>
<reference evidence="1" key="1">
    <citation type="submission" date="2021-06" db="EMBL/GenBank/DDBJ databases">
        <authorList>
            <person name="Kallberg Y."/>
            <person name="Tangrot J."/>
            <person name="Rosling A."/>
        </authorList>
    </citation>
    <scope>NUCLEOTIDE SEQUENCE</scope>
    <source>
        <strain evidence="1">CL356</strain>
    </source>
</reference>
<organism evidence="1 2">
    <name type="scientific">Acaulospora colombiana</name>
    <dbReference type="NCBI Taxonomy" id="27376"/>
    <lineage>
        <taxon>Eukaryota</taxon>
        <taxon>Fungi</taxon>
        <taxon>Fungi incertae sedis</taxon>
        <taxon>Mucoromycota</taxon>
        <taxon>Glomeromycotina</taxon>
        <taxon>Glomeromycetes</taxon>
        <taxon>Diversisporales</taxon>
        <taxon>Acaulosporaceae</taxon>
        <taxon>Acaulospora</taxon>
    </lineage>
</organism>